<feature type="region of interest" description="Disordered" evidence="1">
    <location>
        <begin position="109"/>
        <end position="156"/>
    </location>
</feature>
<reference evidence="2" key="1">
    <citation type="submission" date="2022-10" db="EMBL/GenBank/DDBJ databases">
        <title>Culturing micro-colonial fungi from biological soil crusts in the Mojave desert and describing Neophaeococcomyces mojavensis, and introducing the new genera and species Taxawa tesnikishii.</title>
        <authorList>
            <person name="Kurbessoian T."/>
            <person name="Stajich J.E."/>
        </authorList>
    </citation>
    <scope>NUCLEOTIDE SEQUENCE</scope>
    <source>
        <strain evidence="2">TK_35</strain>
    </source>
</reference>
<keyword evidence="3" id="KW-1185">Reference proteome</keyword>
<dbReference type="Proteomes" id="UP001172681">
    <property type="component" value="Unassembled WGS sequence"/>
</dbReference>
<dbReference type="AlphaFoldDB" id="A0AA38Y3F8"/>
<accession>A0AA38Y3F8</accession>
<dbReference type="EMBL" id="JAPDRN010000041">
    <property type="protein sequence ID" value="KAJ9633993.1"/>
    <property type="molecule type" value="Genomic_DNA"/>
</dbReference>
<comment type="caution">
    <text evidence="2">The sequence shown here is derived from an EMBL/GenBank/DDBJ whole genome shotgun (WGS) entry which is preliminary data.</text>
</comment>
<gene>
    <name evidence="2" type="ORF">H2204_006540</name>
</gene>
<evidence type="ECO:0000313" key="3">
    <source>
        <dbReference type="Proteomes" id="UP001172681"/>
    </source>
</evidence>
<name>A0AA38Y3F8_9EURO</name>
<sequence>MYPEQDGSANINPDSPDWASLLEHAETVDFDHVPTMKFDEVLPPHPPLNFLAQQEEMKTIIRGTNKRPLRADSKQTLRKRAPLHYTVSKDLSKPEDIRRKQHLLAASAVLSSSTEPPRTSASIYRTVPAGAVSDPARTMPPASFYPGSMSSQTSKS</sequence>
<proteinExistence type="predicted"/>
<evidence type="ECO:0000256" key="1">
    <source>
        <dbReference type="SAM" id="MobiDB-lite"/>
    </source>
</evidence>
<organism evidence="2 3">
    <name type="scientific">Knufia peltigerae</name>
    <dbReference type="NCBI Taxonomy" id="1002370"/>
    <lineage>
        <taxon>Eukaryota</taxon>
        <taxon>Fungi</taxon>
        <taxon>Dikarya</taxon>
        <taxon>Ascomycota</taxon>
        <taxon>Pezizomycotina</taxon>
        <taxon>Eurotiomycetes</taxon>
        <taxon>Chaetothyriomycetidae</taxon>
        <taxon>Chaetothyriales</taxon>
        <taxon>Trichomeriaceae</taxon>
        <taxon>Knufia</taxon>
    </lineage>
</organism>
<evidence type="ECO:0000313" key="2">
    <source>
        <dbReference type="EMBL" id="KAJ9633993.1"/>
    </source>
</evidence>
<feature type="compositionally biased region" description="Polar residues" evidence="1">
    <location>
        <begin position="114"/>
        <end position="123"/>
    </location>
</feature>
<protein>
    <submittedName>
        <fullName evidence="2">Uncharacterized protein</fullName>
    </submittedName>
</protein>